<evidence type="ECO:0000259" key="2">
    <source>
        <dbReference type="Pfam" id="PF13280"/>
    </source>
</evidence>
<feature type="domain" description="WYL" evidence="2">
    <location>
        <begin position="59"/>
        <end position="126"/>
    </location>
</feature>
<dbReference type="EMBL" id="SNYF01000008">
    <property type="protein sequence ID" value="TDQ15191.1"/>
    <property type="molecule type" value="Genomic_DNA"/>
</dbReference>
<dbReference type="RefSeq" id="WP_133557376.1">
    <property type="nucleotide sequence ID" value="NZ_SNYF01000008.1"/>
</dbReference>
<name>A0A4R6T3V5_9BACT</name>
<dbReference type="Pfam" id="PF13280">
    <property type="entry name" value="WYL"/>
    <property type="match status" value="1"/>
</dbReference>
<dbReference type="InterPro" id="IPR026881">
    <property type="entry name" value="WYL_dom"/>
</dbReference>
<protein>
    <submittedName>
        <fullName evidence="3">WYL domain-containing protein</fullName>
    </submittedName>
</protein>
<dbReference type="PROSITE" id="PS52050">
    <property type="entry name" value="WYL"/>
    <property type="match status" value="1"/>
</dbReference>
<accession>A0A4R6T3V5</accession>
<keyword evidence="1" id="KW-1133">Transmembrane helix</keyword>
<proteinExistence type="predicted"/>
<keyword evidence="1" id="KW-0812">Transmembrane</keyword>
<evidence type="ECO:0000313" key="4">
    <source>
        <dbReference type="Proteomes" id="UP000294535"/>
    </source>
</evidence>
<reference evidence="3 4" key="1">
    <citation type="submission" date="2019-03" db="EMBL/GenBank/DDBJ databases">
        <title>Genomic Encyclopedia of Type Strains, Phase III (KMG-III): the genomes of soil and plant-associated and newly described type strains.</title>
        <authorList>
            <person name="Whitman W."/>
        </authorList>
    </citation>
    <scope>NUCLEOTIDE SEQUENCE [LARGE SCALE GENOMIC DNA]</scope>
    <source>
        <strain evidence="3 4">CECT 8446</strain>
    </source>
</reference>
<dbReference type="AlphaFoldDB" id="A0A4R6T3V5"/>
<sequence>MGDVLVEKLIWFGVFFLIFLSFRWLSKSSEPNKSREIHRNDTPIRQPPKTRVISPTIEETVNFAIQNGKDLYIEYQNYNGELSTRRLSNLSLNNEYSGYHNAHVKAYCHKRNEERNFKISRISRAQIVD</sequence>
<organism evidence="3 4">
    <name type="scientific">Algoriphagus boseongensis</name>
    <dbReference type="NCBI Taxonomy" id="1442587"/>
    <lineage>
        <taxon>Bacteria</taxon>
        <taxon>Pseudomonadati</taxon>
        <taxon>Bacteroidota</taxon>
        <taxon>Cytophagia</taxon>
        <taxon>Cytophagales</taxon>
        <taxon>Cyclobacteriaceae</taxon>
        <taxon>Algoriphagus</taxon>
    </lineage>
</organism>
<keyword evidence="1" id="KW-0472">Membrane</keyword>
<feature type="transmembrane region" description="Helical" evidence="1">
    <location>
        <begin position="6"/>
        <end position="25"/>
    </location>
</feature>
<evidence type="ECO:0000256" key="1">
    <source>
        <dbReference type="SAM" id="Phobius"/>
    </source>
</evidence>
<evidence type="ECO:0000313" key="3">
    <source>
        <dbReference type="EMBL" id="TDQ15191.1"/>
    </source>
</evidence>
<gene>
    <name evidence="3" type="ORF">DFQ04_3077</name>
</gene>
<keyword evidence="4" id="KW-1185">Reference proteome</keyword>
<comment type="caution">
    <text evidence="3">The sequence shown here is derived from an EMBL/GenBank/DDBJ whole genome shotgun (WGS) entry which is preliminary data.</text>
</comment>
<dbReference type="OrthoDB" id="9815009at2"/>
<dbReference type="Proteomes" id="UP000294535">
    <property type="component" value="Unassembled WGS sequence"/>
</dbReference>